<reference evidence="8 9" key="1">
    <citation type="submission" date="2016-11" db="EMBL/GenBank/DDBJ databases">
        <authorList>
            <person name="Jaros S."/>
            <person name="Januszkiewicz K."/>
            <person name="Wedrychowicz H."/>
        </authorList>
    </citation>
    <scope>NUCLEOTIDE SEQUENCE [LARGE SCALE GENOMIC DNA]</scope>
    <source>
        <strain evidence="8 9">DSM 100565</strain>
    </source>
</reference>
<feature type="compositionally biased region" description="Basic and acidic residues" evidence="6">
    <location>
        <begin position="175"/>
        <end position="188"/>
    </location>
</feature>
<keyword evidence="9" id="KW-1185">Reference proteome</keyword>
<evidence type="ECO:0000256" key="2">
    <source>
        <dbReference type="ARBA" id="ARBA00022490"/>
    </source>
</evidence>
<dbReference type="RefSeq" id="WP_073326258.1">
    <property type="nucleotide sequence ID" value="NZ_FQYO01000001.1"/>
</dbReference>
<dbReference type="Gene3D" id="2.60.260.20">
    <property type="entry name" value="Urease metallochaperone UreE, N-terminal domain"/>
    <property type="match status" value="1"/>
</dbReference>
<accession>A0A1M6ANU4</accession>
<keyword evidence="4 5" id="KW-0143">Chaperone</keyword>
<keyword evidence="3 5" id="KW-0533">Nickel</keyword>
<dbReference type="InterPro" id="IPR007864">
    <property type="entry name" value="UreE_C_dom"/>
</dbReference>
<dbReference type="Gene3D" id="3.30.70.790">
    <property type="entry name" value="UreE, C-terminal domain"/>
    <property type="match status" value="1"/>
</dbReference>
<dbReference type="Proteomes" id="UP000184292">
    <property type="component" value="Unassembled WGS sequence"/>
</dbReference>
<dbReference type="Pfam" id="PF05194">
    <property type="entry name" value="UreE_C"/>
    <property type="match status" value="1"/>
</dbReference>
<dbReference type="InterPro" id="IPR004029">
    <property type="entry name" value="UreE_N"/>
</dbReference>
<dbReference type="GO" id="GO:0065003">
    <property type="term" value="P:protein-containing complex assembly"/>
    <property type="evidence" value="ECO:0007669"/>
    <property type="project" value="InterPro"/>
</dbReference>
<evidence type="ECO:0000256" key="6">
    <source>
        <dbReference type="SAM" id="MobiDB-lite"/>
    </source>
</evidence>
<evidence type="ECO:0000313" key="8">
    <source>
        <dbReference type="EMBL" id="SHI38142.1"/>
    </source>
</evidence>
<comment type="similarity">
    <text evidence="5">Belongs to the UreE family.</text>
</comment>
<comment type="subcellular location">
    <subcellularLocation>
        <location evidence="1 5">Cytoplasm</location>
    </subcellularLocation>
</comment>
<dbReference type="EMBL" id="FQYO01000001">
    <property type="protein sequence ID" value="SHI38142.1"/>
    <property type="molecule type" value="Genomic_DNA"/>
</dbReference>
<dbReference type="GO" id="GO:0051082">
    <property type="term" value="F:unfolded protein binding"/>
    <property type="evidence" value="ECO:0007669"/>
    <property type="project" value="UniProtKB-UniRule"/>
</dbReference>
<dbReference type="Pfam" id="PF02814">
    <property type="entry name" value="UreE_N"/>
    <property type="match status" value="1"/>
</dbReference>
<sequence>MTSLPARLHHRAGFWSGAADRLVLCYEDRFLRRRVLRSEGGLDILVDLPRTTDLAEGDALETLDGQLVEIVAAPETLLEIRGDLPRLAWHIGNRHTPAQIAADRVLIREDAVMRDMLVRLGAELSAVSEPFLPEGGAYGMGRTHGHDHGFGYGSGHGHGHGHGHDHGRDHRHGHDHGTAHAQPHDHGQSHGFSHGHPDVHGHAHGSPPVHRADD</sequence>
<evidence type="ECO:0000313" key="9">
    <source>
        <dbReference type="Proteomes" id="UP000184292"/>
    </source>
</evidence>
<dbReference type="SUPFAM" id="SSF69287">
    <property type="entry name" value="Urease metallochaperone UreE, N-terminal domain"/>
    <property type="match status" value="1"/>
</dbReference>
<feature type="region of interest" description="Disordered" evidence="6">
    <location>
        <begin position="149"/>
        <end position="214"/>
    </location>
</feature>
<protein>
    <recommendedName>
        <fullName evidence="5">Urease accessory protein UreE</fullName>
    </recommendedName>
</protein>
<name>A0A1M6ANU4_9RHOB</name>
<dbReference type="GO" id="GO:0005737">
    <property type="term" value="C:cytoplasm"/>
    <property type="evidence" value="ECO:0007669"/>
    <property type="project" value="UniProtKB-SubCell"/>
</dbReference>
<dbReference type="CDD" id="cd00571">
    <property type="entry name" value="UreE"/>
    <property type="match status" value="1"/>
</dbReference>
<dbReference type="SUPFAM" id="SSF69737">
    <property type="entry name" value="Urease metallochaperone UreE, C-terminal domain"/>
    <property type="match status" value="1"/>
</dbReference>
<evidence type="ECO:0000256" key="5">
    <source>
        <dbReference type="HAMAP-Rule" id="MF_00822"/>
    </source>
</evidence>
<dbReference type="SMART" id="SM00988">
    <property type="entry name" value="UreE_N"/>
    <property type="match status" value="1"/>
</dbReference>
<dbReference type="GO" id="GO:0019627">
    <property type="term" value="P:urea metabolic process"/>
    <property type="evidence" value="ECO:0007669"/>
    <property type="project" value="InterPro"/>
</dbReference>
<dbReference type="HAMAP" id="MF_00822">
    <property type="entry name" value="UreE"/>
    <property type="match status" value="1"/>
</dbReference>
<evidence type="ECO:0000256" key="1">
    <source>
        <dbReference type="ARBA" id="ARBA00004496"/>
    </source>
</evidence>
<evidence type="ECO:0000256" key="4">
    <source>
        <dbReference type="ARBA" id="ARBA00023186"/>
    </source>
</evidence>
<feature type="domain" description="UreE urease accessory N-terminal" evidence="7">
    <location>
        <begin position="5"/>
        <end position="68"/>
    </location>
</feature>
<gene>
    <name evidence="5" type="primary">ureE</name>
    <name evidence="8" type="ORF">SAMN05444417_0541</name>
</gene>
<dbReference type="InterPro" id="IPR036118">
    <property type="entry name" value="UreE_N_sf"/>
</dbReference>
<comment type="function">
    <text evidence="5">Involved in urease metallocenter assembly. Binds nickel. Probably functions as a nickel donor during metallocenter assembly.</text>
</comment>
<dbReference type="GO" id="GO:0006457">
    <property type="term" value="P:protein folding"/>
    <property type="evidence" value="ECO:0007669"/>
    <property type="project" value="InterPro"/>
</dbReference>
<evidence type="ECO:0000259" key="7">
    <source>
        <dbReference type="SMART" id="SM00988"/>
    </source>
</evidence>
<dbReference type="OrthoDB" id="9802215at2"/>
<evidence type="ECO:0000256" key="3">
    <source>
        <dbReference type="ARBA" id="ARBA00022596"/>
    </source>
</evidence>
<dbReference type="InterPro" id="IPR012406">
    <property type="entry name" value="UreE"/>
</dbReference>
<dbReference type="AlphaFoldDB" id="A0A1M6ANU4"/>
<dbReference type="GO" id="GO:0016151">
    <property type="term" value="F:nickel cation binding"/>
    <property type="evidence" value="ECO:0007669"/>
    <property type="project" value="UniProtKB-UniRule"/>
</dbReference>
<proteinExistence type="inferred from homology"/>
<organism evidence="8 9">
    <name type="scientific">Wenxinia saemankumensis</name>
    <dbReference type="NCBI Taxonomy" id="1447782"/>
    <lineage>
        <taxon>Bacteria</taxon>
        <taxon>Pseudomonadati</taxon>
        <taxon>Pseudomonadota</taxon>
        <taxon>Alphaproteobacteria</taxon>
        <taxon>Rhodobacterales</taxon>
        <taxon>Roseobacteraceae</taxon>
        <taxon>Wenxinia</taxon>
    </lineage>
</organism>
<dbReference type="STRING" id="1447782.SAMN05444417_0541"/>
<keyword evidence="2 5" id="KW-0963">Cytoplasm</keyword>